<dbReference type="GO" id="GO:0012505">
    <property type="term" value="C:endomembrane system"/>
    <property type="evidence" value="ECO:0007669"/>
    <property type="project" value="UniProtKB-SubCell"/>
</dbReference>
<keyword evidence="2" id="KW-0808">Transferase</keyword>
<protein>
    <recommendedName>
        <fullName evidence="4">Glycosyltransferase family 28 N-terminal domain-containing protein</fullName>
    </recommendedName>
</protein>
<sequence>MALEETASGVGLEIPLAYSPLSGHERPEHATFSADGLDTDARVTDNGRFDINLHESEADIAGLLDTLSKPPTVQEHRIHPISEDLQFPVKLNIVIHVVGSRGDVQPFIVLGQALKTHGHRVRLATHLVFRDFVKENGLEFFNIGGNPAELMSFMVKNPKLIPKMESLIHGDIGRRRREIRLIIAGCWRSCFEAGEGIDCLCNAPGEERSFVADAIIANPPSFAHIHCAERMAIPLHLMFTMPWSPTQAFPHPLANVRTCNAKPSVAKITSYAVVEMLIWQGLGDLQNQFRRFELGLEPLDSLRAPSLIHRLRIPFTYMWSPSLLPKPDDWLSHIDVTGFNFLKSAENYEPPADLQTFLESGPPPIYIGFGSIVVDDPDALTQTVLEAVRLTDQRALISQGWGGLHAENFDSPEVFFLGNCPHDWLFQRVSCVVHHGGAGTTAMGLALGRPTAIVPFFGDQPFWGALVALNEAGPWPIPFSKLTADRLADAIHHCLEPKTVTNAQRLSERIRGEDGAEGGVASFHRQLDLKSLQCSICPDRPAVWRVRRTKTLLSPLAASVLVREKYLDPHDLKLHRGKRYDTHTDPRGPFYAGAKGVAGGIGNFISGLVDVPMNIVQSFSRPAHSRFARDYDLPACSERSPVVTTSRNTSFDMVTPEPERDKTLESTSSKETADTSYTTDSGDGACMAVQKTSTISYMVANTSYTCRRILNLIIEIPMGITLLLSQGFHDAPRWYHDRTVRDTPVVSDVRSGFAAAGKEFRHSWSDGITGVVAQPRTGWKDQGMSGMAKGIGKGIGGVFLKPQAGLWGLLGYPLNGMFRGIEKSYGANREDYVVASRIRQGNEDLAAASESECASIVDQWKVIEKPLRPKRQRKLAK</sequence>
<dbReference type="InterPro" id="IPR050426">
    <property type="entry name" value="Glycosyltransferase_28"/>
</dbReference>
<dbReference type="InterPro" id="IPR004276">
    <property type="entry name" value="GlycoTrans_28_N"/>
</dbReference>
<accession>A0A2T5M4T5</accession>
<dbReference type="OrthoDB" id="5835829at2759"/>
<dbReference type="GO" id="GO:0005975">
    <property type="term" value="P:carbohydrate metabolic process"/>
    <property type="evidence" value="ECO:0007669"/>
    <property type="project" value="InterPro"/>
</dbReference>
<dbReference type="CDD" id="cd03784">
    <property type="entry name" value="GT1_Gtf-like"/>
    <property type="match status" value="1"/>
</dbReference>
<feature type="region of interest" description="Disordered" evidence="3">
    <location>
        <begin position="644"/>
        <end position="681"/>
    </location>
</feature>
<dbReference type="AlphaFoldDB" id="A0A2T5M4T5"/>
<dbReference type="GO" id="GO:0016906">
    <property type="term" value="F:sterol 3-beta-glucosyltransferase activity"/>
    <property type="evidence" value="ECO:0007669"/>
    <property type="project" value="UniProtKB-ARBA"/>
</dbReference>
<proteinExistence type="predicted"/>
<dbReference type="Gene3D" id="3.40.50.2000">
    <property type="entry name" value="Glycogen Phosphorylase B"/>
    <property type="match status" value="2"/>
</dbReference>
<dbReference type="PANTHER" id="PTHR48050:SF13">
    <property type="entry name" value="STEROL 3-BETA-GLUCOSYLTRANSFERASE UGT80A2"/>
    <property type="match status" value="1"/>
</dbReference>
<feature type="compositionally biased region" description="Polar residues" evidence="3">
    <location>
        <begin position="665"/>
        <end position="681"/>
    </location>
</feature>
<comment type="caution">
    <text evidence="5">The sequence shown here is derived from an EMBL/GenBank/DDBJ whole genome shotgun (WGS) entry which is preliminary data.</text>
</comment>
<dbReference type="RefSeq" id="XP_040754937.1">
    <property type="nucleotide sequence ID" value="XM_040900377.1"/>
</dbReference>
<evidence type="ECO:0000313" key="6">
    <source>
        <dbReference type="Proteomes" id="UP000244073"/>
    </source>
</evidence>
<organism evidence="5 6">
    <name type="scientific">Aspergillus ochraceoroseus IBT 24754</name>
    <dbReference type="NCBI Taxonomy" id="1392256"/>
    <lineage>
        <taxon>Eukaryota</taxon>
        <taxon>Fungi</taxon>
        <taxon>Dikarya</taxon>
        <taxon>Ascomycota</taxon>
        <taxon>Pezizomycotina</taxon>
        <taxon>Eurotiomycetes</taxon>
        <taxon>Eurotiomycetidae</taxon>
        <taxon>Eurotiales</taxon>
        <taxon>Aspergillaceae</taxon>
        <taxon>Aspergillus</taxon>
        <taxon>Aspergillus subgen. Nidulantes</taxon>
    </lineage>
</organism>
<dbReference type="Proteomes" id="UP000244073">
    <property type="component" value="Unassembled WGS sequence"/>
</dbReference>
<feature type="domain" description="Glycosyltransferase family 28 N-terminal" evidence="4">
    <location>
        <begin position="93"/>
        <end position="164"/>
    </location>
</feature>
<dbReference type="EMBL" id="MSFN02000002">
    <property type="protein sequence ID" value="PTU23545.1"/>
    <property type="molecule type" value="Genomic_DNA"/>
</dbReference>
<dbReference type="PANTHER" id="PTHR48050">
    <property type="entry name" value="STEROL 3-BETA-GLUCOSYLTRANSFERASE"/>
    <property type="match status" value="1"/>
</dbReference>
<name>A0A2T5M4T5_9EURO</name>
<dbReference type="VEuPathDB" id="FungiDB:P175DRAFT_0543946"/>
<dbReference type="InterPro" id="IPR002213">
    <property type="entry name" value="UDP_glucos_trans"/>
</dbReference>
<dbReference type="FunFam" id="3.40.50.2000:FF:000100">
    <property type="entry name" value="Glycosyltransferase family 1 protein"/>
    <property type="match status" value="1"/>
</dbReference>
<evidence type="ECO:0000259" key="4">
    <source>
        <dbReference type="Pfam" id="PF03033"/>
    </source>
</evidence>
<dbReference type="GeneID" id="63817259"/>
<gene>
    <name evidence="5" type="ORF">P175DRAFT_0543946</name>
</gene>
<dbReference type="Pfam" id="PF03033">
    <property type="entry name" value="Glyco_transf_28"/>
    <property type="match status" value="1"/>
</dbReference>
<evidence type="ECO:0000256" key="1">
    <source>
        <dbReference type="ARBA" id="ARBA00004184"/>
    </source>
</evidence>
<dbReference type="SUPFAM" id="SSF53756">
    <property type="entry name" value="UDP-Glycosyltransferase/glycogen phosphorylase"/>
    <property type="match status" value="1"/>
</dbReference>
<evidence type="ECO:0000256" key="2">
    <source>
        <dbReference type="ARBA" id="ARBA00022679"/>
    </source>
</evidence>
<comment type="subcellular location">
    <subcellularLocation>
        <location evidence="1">Endomembrane system</location>
        <topology evidence="1">Peripheral membrane protein</topology>
    </subcellularLocation>
</comment>
<evidence type="ECO:0000256" key="3">
    <source>
        <dbReference type="SAM" id="MobiDB-lite"/>
    </source>
</evidence>
<evidence type="ECO:0000313" key="5">
    <source>
        <dbReference type="EMBL" id="PTU23545.1"/>
    </source>
</evidence>
<dbReference type="FunFam" id="3.40.50.2000:FF:000009">
    <property type="entry name" value="Sterol 3-beta-glucosyltransferase UGT80A2"/>
    <property type="match status" value="1"/>
</dbReference>
<reference evidence="5 6" key="1">
    <citation type="journal article" date="2018" name="Proc. Natl. Acad. Sci. U.S.A.">
        <title>Linking secondary metabolites to gene clusters through genome sequencing of six diverse Aspergillus species.</title>
        <authorList>
            <person name="Kaerboelling I."/>
            <person name="Vesth T.C."/>
            <person name="Frisvad J.C."/>
            <person name="Nybo J.L."/>
            <person name="Theobald S."/>
            <person name="Kuo A."/>
            <person name="Bowyer P."/>
            <person name="Matsuda Y."/>
            <person name="Mondo S."/>
            <person name="Lyhne E.K."/>
            <person name="Kogle M.E."/>
            <person name="Clum A."/>
            <person name="Lipzen A."/>
            <person name="Salamov A."/>
            <person name="Ngan C.Y."/>
            <person name="Daum C."/>
            <person name="Chiniquy J."/>
            <person name="Barry K."/>
            <person name="LaButti K."/>
            <person name="Haridas S."/>
            <person name="Simmons B.A."/>
            <person name="Magnuson J.K."/>
            <person name="Mortensen U.H."/>
            <person name="Larsen T.O."/>
            <person name="Grigoriev I.V."/>
            <person name="Baker S.E."/>
            <person name="Andersen M.R."/>
        </authorList>
    </citation>
    <scope>NUCLEOTIDE SEQUENCE [LARGE SCALE GENOMIC DNA]</scope>
    <source>
        <strain evidence="5 6">IBT 24754</strain>
    </source>
</reference>